<dbReference type="AlphaFoldDB" id="A0A367WMJ8"/>
<dbReference type="OrthoDB" id="9794942at2"/>
<evidence type="ECO:0000313" key="3">
    <source>
        <dbReference type="EMBL" id="RCK42459.1"/>
    </source>
</evidence>
<dbReference type="Proteomes" id="UP000252517">
    <property type="component" value="Unassembled WGS sequence"/>
</dbReference>
<dbReference type="Pfam" id="PF00857">
    <property type="entry name" value="Isochorismatase"/>
    <property type="match status" value="1"/>
</dbReference>
<evidence type="ECO:0000259" key="2">
    <source>
        <dbReference type="Pfam" id="PF00857"/>
    </source>
</evidence>
<dbReference type="CDD" id="cd01014">
    <property type="entry name" value="nicotinamidase_related"/>
    <property type="match status" value="1"/>
</dbReference>
<reference evidence="3 4" key="1">
    <citation type="submission" date="2014-07" db="EMBL/GenBank/DDBJ databases">
        <title>Draft genome sequence of Thalassospira profundimaris S25-3-2.</title>
        <authorList>
            <person name="Lai Q."/>
            <person name="Shao Z."/>
        </authorList>
    </citation>
    <scope>NUCLEOTIDE SEQUENCE [LARGE SCALE GENOMIC DNA]</scope>
    <source>
        <strain evidence="3 4">S25-3-2</strain>
    </source>
</reference>
<sequence>MSAQTLLSLANANPAPGTPENAALILIDAQEEYRSGALPLPGIKGALENAASLLAHWRAKGGLVVHIVHHSGPGDVIFDPNGDFVAILPEVVPQDDEAIHIKNVPNSFGGTGLQESLEKAGRKNIVLAGFMTHLCVSTTARAGHELGYGVTVVSDATATRDLPLPNAIAGAEQADSTASFIAADKLHQAELTMLGDIFATIASTQTLVSGE</sequence>
<proteinExistence type="predicted"/>
<dbReference type="InterPro" id="IPR050272">
    <property type="entry name" value="Isochorismatase-like_hydrls"/>
</dbReference>
<gene>
    <name evidence="3" type="ORF">TH25_22880</name>
</gene>
<dbReference type="RefSeq" id="WP_114090421.1">
    <property type="nucleotide sequence ID" value="NZ_JPWH01000030.1"/>
</dbReference>
<comment type="caution">
    <text evidence="3">The sequence shown here is derived from an EMBL/GenBank/DDBJ whole genome shotgun (WGS) entry which is preliminary data.</text>
</comment>
<feature type="domain" description="Isochorismatase-like" evidence="2">
    <location>
        <begin position="22"/>
        <end position="161"/>
    </location>
</feature>
<dbReference type="GO" id="GO:0016787">
    <property type="term" value="F:hydrolase activity"/>
    <property type="evidence" value="ECO:0007669"/>
    <property type="project" value="UniProtKB-KW"/>
</dbReference>
<keyword evidence="1" id="KW-0378">Hydrolase</keyword>
<accession>A0A367WMJ8</accession>
<dbReference type="PANTHER" id="PTHR43540:SF15">
    <property type="entry name" value="BLR5631 PROTEIN"/>
    <property type="match status" value="1"/>
</dbReference>
<dbReference type="PANTHER" id="PTHR43540">
    <property type="entry name" value="PEROXYUREIDOACRYLATE/UREIDOACRYLATE AMIDOHYDROLASE-RELATED"/>
    <property type="match status" value="1"/>
</dbReference>
<dbReference type="InterPro" id="IPR000868">
    <property type="entry name" value="Isochorismatase-like_dom"/>
</dbReference>
<dbReference type="InterPro" id="IPR036380">
    <property type="entry name" value="Isochorismatase-like_sf"/>
</dbReference>
<evidence type="ECO:0000313" key="4">
    <source>
        <dbReference type="Proteomes" id="UP000252517"/>
    </source>
</evidence>
<name>A0A367WMJ8_9PROT</name>
<dbReference type="SUPFAM" id="SSF52499">
    <property type="entry name" value="Isochorismatase-like hydrolases"/>
    <property type="match status" value="1"/>
</dbReference>
<organism evidence="3 4">
    <name type="scientific">Thalassospira profundimaris</name>
    <dbReference type="NCBI Taxonomy" id="502049"/>
    <lineage>
        <taxon>Bacteria</taxon>
        <taxon>Pseudomonadati</taxon>
        <taxon>Pseudomonadota</taxon>
        <taxon>Alphaproteobacteria</taxon>
        <taxon>Rhodospirillales</taxon>
        <taxon>Thalassospiraceae</taxon>
        <taxon>Thalassospira</taxon>
    </lineage>
</organism>
<evidence type="ECO:0000256" key="1">
    <source>
        <dbReference type="ARBA" id="ARBA00022801"/>
    </source>
</evidence>
<dbReference type="Gene3D" id="3.40.50.850">
    <property type="entry name" value="Isochorismatase-like"/>
    <property type="match status" value="1"/>
</dbReference>
<dbReference type="EMBL" id="JPWH01000030">
    <property type="protein sequence ID" value="RCK42459.1"/>
    <property type="molecule type" value="Genomic_DNA"/>
</dbReference>
<protein>
    <submittedName>
        <fullName evidence="3">Isochorismatase</fullName>
    </submittedName>
</protein>